<accession>A0A0G4H0S4</accession>
<dbReference type="EMBL" id="CDMZ01001743">
    <property type="protein sequence ID" value="CEM36937.1"/>
    <property type="molecule type" value="Genomic_DNA"/>
</dbReference>
<dbReference type="VEuPathDB" id="CryptoDB:Cvel_5492"/>
<feature type="compositionally biased region" description="Basic residues" evidence="1">
    <location>
        <begin position="1"/>
        <end position="13"/>
    </location>
</feature>
<evidence type="ECO:0000256" key="1">
    <source>
        <dbReference type="SAM" id="MobiDB-lite"/>
    </source>
</evidence>
<gene>
    <name evidence="2" type="ORF">Cvel_5492</name>
</gene>
<feature type="region of interest" description="Disordered" evidence="1">
    <location>
        <begin position="1"/>
        <end position="50"/>
    </location>
</feature>
<reference evidence="2" key="1">
    <citation type="submission" date="2014-11" db="EMBL/GenBank/DDBJ databases">
        <authorList>
            <person name="Otto D Thomas"/>
            <person name="Naeem Raeece"/>
        </authorList>
    </citation>
    <scope>NUCLEOTIDE SEQUENCE</scope>
</reference>
<evidence type="ECO:0000313" key="2">
    <source>
        <dbReference type="EMBL" id="CEM36937.1"/>
    </source>
</evidence>
<name>A0A0G4H0S4_9ALVE</name>
<sequence length="85" mass="8730">MAAPIRSRRRHWASARDREWCGEGDPGEAGGGGRKGKGPRGGVAEDGRGQKIVGAGWGGLCVRGDVDVEEGWEENRGGGGDAGDA</sequence>
<dbReference type="AlphaFoldDB" id="A0A0G4H0S4"/>
<proteinExistence type="predicted"/>
<protein>
    <submittedName>
        <fullName evidence="2">Uncharacterized protein</fullName>
    </submittedName>
</protein>
<organism evidence="2">
    <name type="scientific">Chromera velia CCMP2878</name>
    <dbReference type="NCBI Taxonomy" id="1169474"/>
    <lineage>
        <taxon>Eukaryota</taxon>
        <taxon>Sar</taxon>
        <taxon>Alveolata</taxon>
        <taxon>Colpodellida</taxon>
        <taxon>Chromeraceae</taxon>
        <taxon>Chromera</taxon>
    </lineage>
</organism>